<organism evidence="2 3">
    <name type="scientific">Tetragenococcus solitarius</name>
    <dbReference type="NCBI Taxonomy" id="71453"/>
    <lineage>
        <taxon>Bacteria</taxon>
        <taxon>Bacillati</taxon>
        <taxon>Bacillota</taxon>
        <taxon>Bacilli</taxon>
        <taxon>Lactobacillales</taxon>
        <taxon>Enterococcaceae</taxon>
        <taxon>Tetragenococcus</taxon>
    </lineage>
</organism>
<keyword evidence="3" id="KW-1185">Reference proteome</keyword>
<feature type="domain" description="Bacterial archaeo-eukaryotic release factor family 6" evidence="1">
    <location>
        <begin position="127"/>
        <end position="268"/>
    </location>
</feature>
<protein>
    <recommendedName>
        <fullName evidence="1">Bacterial archaeo-eukaryotic release factor family 6 domain-containing protein</fullName>
    </recommendedName>
</protein>
<dbReference type="EMBL" id="BAAAXQ010000022">
    <property type="protein sequence ID" value="GAA3013953.1"/>
    <property type="molecule type" value="Genomic_DNA"/>
</dbReference>
<evidence type="ECO:0000259" key="1">
    <source>
        <dbReference type="Pfam" id="PF18848"/>
    </source>
</evidence>
<accession>A0ABN3Y7X9</accession>
<reference evidence="2 3" key="1">
    <citation type="journal article" date="2019" name="Int. J. Syst. Evol. Microbiol.">
        <title>The Global Catalogue of Microorganisms (GCM) 10K type strain sequencing project: providing services to taxonomists for standard genome sequencing and annotation.</title>
        <authorList>
            <consortium name="The Broad Institute Genomics Platform"/>
            <consortium name="The Broad Institute Genome Sequencing Center for Infectious Disease"/>
            <person name="Wu L."/>
            <person name="Ma J."/>
        </authorList>
    </citation>
    <scope>NUCLEOTIDE SEQUENCE [LARGE SCALE GENOMIC DNA]</scope>
    <source>
        <strain evidence="2 3">JCM 8736</strain>
    </source>
</reference>
<proteinExistence type="predicted"/>
<comment type="caution">
    <text evidence="2">The sequence shown here is derived from an EMBL/GenBank/DDBJ whole genome shotgun (WGS) entry which is preliminary data.</text>
</comment>
<dbReference type="RefSeq" id="WP_068708930.1">
    <property type="nucleotide sequence ID" value="NZ_BAAAXQ010000022.1"/>
</dbReference>
<gene>
    <name evidence="2" type="ORF">GCM10019998_07510</name>
</gene>
<dbReference type="Pfam" id="PF18848">
    <property type="entry name" value="baeRF_family6"/>
    <property type="match status" value="1"/>
</dbReference>
<evidence type="ECO:0000313" key="3">
    <source>
        <dbReference type="Proteomes" id="UP001501577"/>
    </source>
</evidence>
<name>A0ABN3Y7X9_9ENTE</name>
<evidence type="ECO:0000313" key="2">
    <source>
        <dbReference type="EMBL" id="GAA3013953.1"/>
    </source>
</evidence>
<dbReference type="InterPro" id="IPR040628">
    <property type="entry name" value="BaeRF_family6"/>
</dbReference>
<sequence length="365" mass="42071">MAKIGRDLLERLSKEGVQGPFVTVMMNTNVSPQGVEKDQIKIKNFMKEAQRRFDKRYPDQDWGPFQEKFDNLLNDKTFFRDATTSVAIILTAEETNIHRLSIRVDEQYYVGDTPYLLAIIKNAQFNYRYYLMALNRSSMSLYFMNNKKLSEVELPEDAPTDLEKALGSEITGGSTDFRAGLGYHSGNPKDEEVEIDWNNYYQAIDDFLRNGLENEEKVPLYLFALSENQTAFKKNAKYNYYDPEIAITRSPAQLSVQEMEKAAEETITDELSKREVESYQKLINRKSVDQIADIKQAAELGRVDQFFIATSNLQENFGEDPEAEYDWRQVLNTTARDVLRNSGDVFVLDQEDAPGNKSLYATLRY</sequence>
<dbReference type="Proteomes" id="UP001501577">
    <property type="component" value="Unassembled WGS sequence"/>
</dbReference>